<evidence type="ECO:0000313" key="2">
    <source>
        <dbReference type="Proteomes" id="UP001059480"/>
    </source>
</evidence>
<dbReference type="Gene3D" id="1.10.340.30">
    <property type="entry name" value="Hypothetical protein, domain 2"/>
    <property type="match status" value="1"/>
</dbReference>
<dbReference type="InterPro" id="IPR005019">
    <property type="entry name" value="Adenine_glyco"/>
</dbReference>
<evidence type="ECO:0000313" key="1">
    <source>
        <dbReference type="EMBL" id="MCQ9210550.1"/>
    </source>
</evidence>
<proteinExistence type="predicted"/>
<dbReference type="PANTHER" id="PTHR30037">
    <property type="entry name" value="DNA-3-METHYLADENINE GLYCOSYLASE 1"/>
    <property type="match status" value="1"/>
</dbReference>
<reference evidence="1" key="3">
    <citation type="journal article" date="2023" name="Microbiol. Resour. Announc.">
        <title>Draft Genome Sequence of Granulicatella sp. Strain S8, Isolated from a Marine Fish, Seriola quinqueradiata.</title>
        <authorList>
            <person name="Lee M."/>
            <person name="Farooq A."/>
            <person name="Jeong J.B."/>
            <person name="Jung M.Y."/>
        </authorList>
    </citation>
    <scope>NUCLEOTIDE SEQUENCE</scope>
    <source>
        <strain evidence="1">S8</strain>
    </source>
</reference>
<dbReference type="RefSeq" id="WP_256945701.1">
    <property type="nucleotide sequence ID" value="NZ_JANHNZ010000009.1"/>
</dbReference>
<name>A0ABT1WQ52_9LACT</name>
<protein>
    <submittedName>
        <fullName evidence="1">DNA-3-methyladenine glycosylase I</fullName>
    </submittedName>
</protein>
<organism evidence="1 2">
    <name type="scientific">Granulicatella seriolae</name>
    <dbReference type="NCBI Taxonomy" id="2967226"/>
    <lineage>
        <taxon>Bacteria</taxon>
        <taxon>Bacillati</taxon>
        <taxon>Bacillota</taxon>
        <taxon>Bacilli</taxon>
        <taxon>Lactobacillales</taxon>
        <taxon>Carnobacteriaceae</taxon>
        <taxon>Granulicatella</taxon>
    </lineage>
</organism>
<sequence>MSRCSWAIHSPLEEKYHDTEWGKPTHNERELYEFLLLESMQAGLSWYTILVKRQAFSDAFDQFDYQKIATYGEEKVAELLGNAGIVRNRLKIRAAISNAQAFMEVQKEFGSFDAYIWNFVENTPITNPWQTIEQVPAKTPLAEIISKDLKKRGFKFVGPTIVYSYMQAIGMVNDHLVTCAFK</sequence>
<keyword evidence="2" id="KW-1185">Reference proteome</keyword>
<dbReference type="Proteomes" id="UP001059480">
    <property type="component" value="Unassembled WGS sequence"/>
</dbReference>
<comment type="caution">
    <text evidence="1">The sequence shown here is derived from an EMBL/GenBank/DDBJ whole genome shotgun (WGS) entry which is preliminary data.</text>
</comment>
<dbReference type="SUPFAM" id="SSF48150">
    <property type="entry name" value="DNA-glycosylase"/>
    <property type="match status" value="1"/>
</dbReference>
<gene>
    <name evidence="1" type="ORF">NPA36_08300</name>
</gene>
<dbReference type="InterPro" id="IPR052891">
    <property type="entry name" value="DNA-3mA_glycosylase"/>
</dbReference>
<reference evidence="1" key="2">
    <citation type="journal article" date="2023" name="Curr. Microbiol.">
        <title>Granulicatella seriolae sp. nov., a Novel Facultative Anaerobe Isolated from Yellowtail Marine Fish.</title>
        <authorList>
            <person name="Lee M."/>
            <person name="Choi Y.J."/>
            <person name="Farooq A."/>
            <person name="Jeong J.B."/>
            <person name="Jung M.Y."/>
        </authorList>
    </citation>
    <scope>NUCLEOTIDE SEQUENCE</scope>
    <source>
        <strain evidence="1">S8</strain>
    </source>
</reference>
<dbReference type="EMBL" id="JANHNZ010000009">
    <property type="protein sequence ID" value="MCQ9210550.1"/>
    <property type="molecule type" value="Genomic_DNA"/>
</dbReference>
<dbReference type="PANTHER" id="PTHR30037:SF4">
    <property type="entry name" value="DNA-3-METHYLADENINE GLYCOSYLASE I"/>
    <property type="match status" value="1"/>
</dbReference>
<accession>A0ABT1WQ52</accession>
<reference evidence="1" key="1">
    <citation type="submission" date="2022-07" db="EMBL/GenBank/DDBJ databases">
        <authorList>
            <person name="Jung M.-Y."/>
            <person name="Lee M."/>
        </authorList>
    </citation>
    <scope>NUCLEOTIDE SEQUENCE</scope>
    <source>
        <strain evidence="1">S8</strain>
    </source>
</reference>
<dbReference type="Pfam" id="PF03352">
    <property type="entry name" value="Adenine_glyco"/>
    <property type="match status" value="1"/>
</dbReference>
<dbReference type="InterPro" id="IPR011257">
    <property type="entry name" value="DNA_glycosylase"/>
</dbReference>